<dbReference type="InterPro" id="IPR007485">
    <property type="entry name" value="LPS_assembly_LptE"/>
</dbReference>
<dbReference type="Proteomes" id="UP000008633">
    <property type="component" value="Chromosome"/>
</dbReference>
<organism evidence="1 2">
    <name type="scientific">Nitratifractor salsuginis (strain DSM 16511 / JCM 12458 / E9I37-1)</name>
    <dbReference type="NCBI Taxonomy" id="749222"/>
    <lineage>
        <taxon>Bacteria</taxon>
        <taxon>Pseudomonadati</taxon>
        <taxon>Campylobacterota</taxon>
        <taxon>Epsilonproteobacteria</taxon>
        <taxon>Campylobacterales</taxon>
        <taxon>Sulfurovaceae</taxon>
        <taxon>Nitratifractor</taxon>
    </lineage>
</organism>
<dbReference type="HOGENOM" id="CLU_111074_1_0_7"/>
<evidence type="ECO:0008006" key="3">
    <source>
        <dbReference type="Google" id="ProtNLM"/>
    </source>
</evidence>
<evidence type="ECO:0000313" key="2">
    <source>
        <dbReference type="Proteomes" id="UP000008633"/>
    </source>
</evidence>
<reference evidence="2" key="2">
    <citation type="submission" date="2011-01" db="EMBL/GenBank/DDBJ databases">
        <title>The complete genome of Nitratifractor salsuginis DSM 16511.</title>
        <authorList>
            <consortium name="US DOE Joint Genome Institute (JGI-PGF)"/>
            <person name="Lucas S."/>
            <person name="Copeland A."/>
            <person name="Lapidus A."/>
            <person name="Bruce D."/>
            <person name="Goodwin L."/>
            <person name="Pitluck S."/>
            <person name="Kyrpides N."/>
            <person name="Mavromatis K."/>
            <person name="Ivanova N."/>
            <person name="Mikhailova N."/>
            <person name="Zeytun A."/>
            <person name="Detter J.C."/>
            <person name="Tapia R."/>
            <person name="Han C."/>
            <person name="Land M."/>
            <person name="Hauser L."/>
            <person name="Markowitz V."/>
            <person name="Cheng J.-F."/>
            <person name="Hugenholtz P."/>
            <person name="Woyke T."/>
            <person name="Wu D."/>
            <person name="Tindall B."/>
            <person name="Schuetze A."/>
            <person name="Brambilla E."/>
            <person name="Klenk H.-P."/>
            <person name="Eisen J.A."/>
        </authorList>
    </citation>
    <scope>NUCLEOTIDE SEQUENCE [LARGE SCALE GENOMIC DNA]</scope>
    <source>
        <strain evidence="2">DSM 16511 / JCM 12458 / E9I37-1</strain>
    </source>
</reference>
<keyword evidence="2" id="KW-1185">Reference proteome</keyword>
<dbReference type="KEGG" id="nsa:Nitsa_0268"/>
<dbReference type="GO" id="GO:0019867">
    <property type="term" value="C:outer membrane"/>
    <property type="evidence" value="ECO:0007669"/>
    <property type="project" value="InterPro"/>
</dbReference>
<sequence length="180" mass="20431">MKNFGYFSRGRRNFLSPLLLTVLLLSFAGCGYKPVAQYGREQIPDPVYVDVRLSGMEPQNGVFLKEEIMRILRTHFQERVVSDKSAAVSRLIVPGYKIDYSPLAYDTHGYVIRYRVTVDIDFILRTPKGELRKHIGGTEDVNIQPGSLTSATAREYAIRTAIRKAMDNFIAYVTQKGYGK</sequence>
<reference evidence="1 2" key="1">
    <citation type="journal article" date="2011" name="Stand. Genomic Sci.">
        <title>Complete genome sequence of Nitratifractor salsuginis type strain (E9I37-1).</title>
        <authorList>
            <person name="Anderson I."/>
            <person name="Sikorski J."/>
            <person name="Zeytun A."/>
            <person name="Nolan M."/>
            <person name="Lapidus A."/>
            <person name="Lucas S."/>
            <person name="Hammon N."/>
            <person name="Deshpande S."/>
            <person name="Cheng J.F."/>
            <person name="Tapia R."/>
            <person name="Han C."/>
            <person name="Goodwin L."/>
            <person name="Pitluck S."/>
            <person name="Liolios K."/>
            <person name="Pagani I."/>
            <person name="Ivanova N."/>
            <person name="Huntemann M."/>
            <person name="Mavromatis K."/>
            <person name="Ovchinikova G."/>
            <person name="Pati A."/>
            <person name="Chen A."/>
            <person name="Palaniappan K."/>
            <person name="Land M."/>
            <person name="Hauser L."/>
            <person name="Brambilla E.M."/>
            <person name="Ngatchou-Djao O.D."/>
            <person name="Rohde M."/>
            <person name="Tindall B.J."/>
            <person name="Goker M."/>
            <person name="Detter J.C."/>
            <person name="Woyke T."/>
            <person name="Bristow J."/>
            <person name="Eisen J.A."/>
            <person name="Markowitz V."/>
            <person name="Hugenholtz P."/>
            <person name="Klenk H.P."/>
            <person name="Kyrpides N.C."/>
        </authorList>
    </citation>
    <scope>NUCLEOTIDE SEQUENCE [LARGE SCALE GENOMIC DNA]</scope>
    <source>
        <strain evidence="2">DSM 16511 / JCM 12458 / E9I37-1</strain>
    </source>
</reference>
<proteinExistence type="predicted"/>
<gene>
    <name evidence="1" type="ordered locus">Nitsa_0268</name>
</gene>
<name>E6WZF9_NITSE</name>
<dbReference type="GO" id="GO:0043165">
    <property type="term" value="P:Gram-negative-bacterium-type cell outer membrane assembly"/>
    <property type="evidence" value="ECO:0007669"/>
    <property type="project" value="InterPro"/>
</dbReference>
<dbReference type="EMBL" id="CP002452">
    <property type="protein sequence ID" value="ADV45539.1"/>
    <property type="molecule type" value="Genomic_DNA"/>
</dbReference>
<dbReference type="OrthoDB" id="5347351at2"/>
<dbReference type="Gene3D" id="3.30.160.150">
    <property type="entry name" value="Lipoprotein like domain"/>
    <property type="match status" value="1"/>
</dbReference>
<dbReference type="RefSeq" id="WP_013553236.1">
    <property type="nucleotide sequence ID" value="NC_014935.1"/>
</dbReference>
<dbReference type="eggNOG" id="ENOG5032NRK">
    <property type="taxonomic scope" value="Bacteria"/>
</dbReference>
<dbReference type="STRING" id="749222.Nitsa_0268"/>
<accession>E6WZF9</accession>
<protein>
    <recommendedName>
        <fullName evidence="3">Lipoprotein</fullName>
    </recommendedName>
</protein>
<dbReference type="AlphaFoldDB" id="E6WZF9"/>
<dbReference type="Pfam" id="PF04390">
    <property type="entry name" value="LptE"/>
    <property type="match status" value="1"/>
</dbReference>
<evidence type="ECO:0000313" key="1">
    <source>
        <dbReference type="EMBL" id="ADV45539.1"/>
    </source>
</evidence>
<dbReference type="PROSITE" id="PS51257">
    <property type="entry name" value="PROKAR_LIPOPROTEIN"/>
    <property type="match status" value="1"/>
</dbReference>